<reference evidence="4" key="1">
    <citation type="submission" date="2016-03" db="EMBL/GenBank/DDBJ databases">
        <authorList>
            <person name="Ploux O."/>
        </authorList>
    </citation>
    <scope>NUCLEOTIDE SEQUENCE [LARGE SCALE GENOMIC DNA]</scope>
    <source>
        <strain evidence="4">UK7</strain>
    </source>
</reference>
<feature type="region of interest" description="Disordered" evidence="2">
    <location>
        <begin position="1181"/>
        <end position="1259"/>
    </location>
</feature>
<dbReference type="Gene3D" id="1.10.287.1490">
    <property type="match status" value="2"/>
</dbReference>
<dbReference type="InParanoid" id="A0A1E1LV13"/>
<sequence>MSSSPPPPAAMYSIFNNTKGKGAGKLGPHLDAFDRDVAPTLQEARYSREFIECQVAYKNVEKRFLGLDLNTSEASLQDDPKTNPRALIPEMERRKQMIVDSGKLEKSCQTYLKALRIYSSKLDEASTTKRRAISEKILSLFPGVQAELVRIDEKITHEITRLRAENHDLMSKQVAGQTVADLGAKLQEFADQLTQADASGKLGEHVKKVTDGFADIKSAMNFGAQFKDLKDYLSTLSDPEAANQISGFKESVEKMMASHETLHKQELAIAKFKEEKKAWVEMKTTLTSDKNNLQSTADHLRQEHNNDVKSTGDLRNENNILKNELHQAQLGRNMAEHTLTMRNNRIAELDRDSTTQATNLANEKKRADDLQKVLNAAEEKVRSETRRADGLQTSFDNETVNAGDATKRVYDLQIELDSEKYELETALEAIKSLETRLEEENGNVRSQTDLITGLRSELETARSELRTTNSALETADSKLQGVTAELTDLQDEKRVLEHTIKSLQDQAIADLTSHTQTADTLKKILRARIIKVKTLQEQLEEARVTMESHDEMAKYLEELRRRERLLCDQLNLAFEWHKGSLQSQEHSARTHAEEVTELKRQICIWEATMEHGRSLIAQKEAWGLERRDLKRQLRSAEQDSNNSKAAIDQIRKEREAWLKEKADFQAYKRSGSNFQNQLDILKTTHDGCKKVIENLQQTHSGCADTIQRLTNDHSGCARKIKDIQEAHSGCSATIKSLTNDYCNRENAITEREADILELKYDLSAYEADVLGLEKDHGGCGQEFKDLNSEIRDLKEELFAYEQRVADLVDTLSERDTEIQKLQEANSAYQLETEDLDEIIDDRDNKLAECKQTIENLQECLSEYEVEIRELKDKHSGYGHKIEKLEADHFVCARDLGSLTEAHLRCKSTIRRLEEVHSGCHQTLMEARNAHFNCSSTIKELEIHNKKLHKEHEGCARAIDDAGIQAVMENFLSGKVARDTLKVLQPLYDNLVKEHRGCATKVSEVDHDAIVSENYTLRDNWEFLNDVHGHCADKVDRDVHQRLVDAHELCAGKVDAAVYNHLQDAHDLCAGKVDAAVYNQLADAHAVCSDNVSKADFEILLAEKNTLFQAHEHCANNVSREQYDIILAAKDALARAHEHCAGKVSKADYDILVREKEEITRRQQRTHNDLETLFNEHALCVTPAANPGMPPPPPPPGKTPGRTSTTSARGQDIPILPQASAATGHSSTNTTPTMNSPRRRSSSVASGSSQGSLSGSRQRGTGYTFLINGELADGPRVTFQNVNNDVVTLVEEQITRWTSAPEKAKVWTRGADAHKRCSETRWSRLNASRNRPASENPNAVCGRCLGKGVPCVLVGPNGPVVVPVPESRRDSTLTPMDEEYWVLMGDE</sequence>
<dbReference type="SUPFAM" id="SSF57997">
    <property type="entry name" value="Tropomyosin"/>
    <property type="match status" value="1"/>
</dbReference>
<feature type="compositionally biased region" description="Pro residues" evidence="2">
    <location>
        <begin position="1187"/>
        <end position="1197"/>
    </location>
</feature>
<accession>A0A1E1LV13</accession>
<protein>
    <submittedName>
        <fullName evidence="3">Uncharacterized protein</fullName>
    </submittedName>
</protein>
<evidence type="ECO:0000256" key="2">
    <source>
        <dbReference type="SAM" id="MobiDB-lite"/>
    </source>
</evidence>
<feature type="coiled-coil region" evidence="1">
    <location>
        <begin position="581"/>
        <end position="653"/>
    </location>
</feature>
<keyword evidence="1" id="KW-0175">Coiled coil</keyword>
<evidence type="ECO:0000256" key="1">
    <source>
        <dbReference type="SAM" id="Coils"/>
    </source>
</evidence>
<feature type="coiled-coil region" evidence="1">
    <location>
        <begin position="783"/>
        <end position="887"/>
    </location>
</feature>
<gene>
    <name evidence="3" type="ORF">RCO7_11515</name>
</gene>
<evidence type="ECO:0000313" key="4">
    <source>
        <dbReference type="Proteomes" id="UP000178129"/>
    </source>
</evidence>
<name>A0A1E1LV13_9HELO</name>
<feature type="coiled-coil region" evidence="1">
    <location>
        <begin position="360"/>
        <end position="506"/>
    </location>
</feature>
<organism evidence="3 4">
    <name type="scientific">Rhynchosporium graminicola</name>
    <dbReference type="NCBI Taxonomy" id="2792576"/>
    <lineage>
        <taxon>Eukaryota</taxon>
        <taxon>Fungi</taxon>
        <taxon>Dikarya</taxon>
        <taxon>Ascomycota</taxon>
        <taxon>Pezizomycotina</taxon>
        <taxon>Leotiomycetes</taxon>
        <taxon>Helotiales</taxon>
        <taxon>Ploettnerulaceae</taxon>
        <taxon>Rhynchosporium</taxon>
    </lineage>
</organism>
<dbReference type="PANTHER" id="PTHR18937">
    <property type="entry name" value="STRUCTURAL MAINTENANCE OF CHROMOSOMES SMC FAMILY MEMBER"/>
    <property type="match status" value="1"/>
</dbReference>
<proteinExistence type="predicted"/>
<keyword evidence="4" id="KW-1185">Reference proteome</keyword>
<dbReference type="EMBL" id="FJUW01000097">
    <property type="protein sequence ID" value="CZT13749.1"/>
    <property type="molecule type" value="Genomic_DNA"/>
</dbReference>
<comment type="caution">
    <text evidence="3">The sequence shown here is derived from an EMBL/GenBank/DDBJ whole genome shotgun (WGS) entry which is preliminary data.</text>
</comment>
<dbReference type="Proteomes" id="UP000178129">
    <property type="component" value="Unassembled WGS sequence"/>
</dbReference>
<evidence type="ECO:0000313" key="3">
    <source>
        <dbReference type="EMBL" id="CZT13749.1"/>
    </source>
</evidence>
<dbReference type="STRING" id="914237.A0A1E1LV13"/>
<feature type="compositionally biased region" description="Low complexity" evidence="2">
    <location>
        <begin position="1225"/>
        <end position="1259"/>
    </location>
</feature>